<evidence type="ECO:0000256" key="9">
    <source>
        <dbReference type="ARBA" id="ARBA00023211"/>
    </source>
</evidence>
<dbReference type="STRING" id="1076937.SAMN04488120_102111"/>
<comment type="pathway">
    <text evidence="10">Glycolipid biosynthesis; lipid IV(A) biosynthesis; lipid IV(A) from (3R)-3-hydroxytetradecanoyl-[acyl-carrier-protein] and UDP-N-acetyl-alpha-D-glucosamine: step 4/6.</text>
</comment>
<feature type="binding site" evidence="10">
    <location>
        <position position="195"/>
    </location>
    <ligand>
        <name>substrate</name>
    </ligand>
</feature>
<dbReference type="CDD" id="cd07398">
    <property type="entry name" value="MPP_YbbF-LpxH"/>
    <property type="match status" value="1"/>
</dbReference>
<feature type="binding site" evidence="10">
    <location>
        <position position="195"/>
    </location>
    <ligand>
        <name>Mn(2+)</name>
        <dbReference type="ChEBI" id="CHEBI:29035"/>
        <label>2</label>
    </ligand>
</feature>
<dbReference type="Gene3D" id="3.60.21.10">
    <property type="match status" value="1"/>
</dbReference>
<evidence type="ECO:0000256" key="2">
    <source>
        <dbReference type="ARBA" id="ARBA00022516"/>
    </source>
</evidence>
<keyword evidence="8 10" id="KW-0472">Membrane</keyword>
<keyword evidence="9 10" id="KW-0464">Manganese</keyword>
<feature type="binding site" evidence="10">
    <location>
        <position position="79"/>
    </location>
    <ligand>
        <name>Mn(2+)</name>
        <dbReference type="ChEBI" id="CHEBI:29035"/>
        <label>2</label>
    </ligand>
</feature>
<evidence type="ECO:0000256" key="6">
    <source>
        <dbReference type="ARBA" id="ARBA00022801"/>
    </source>
</evidence>
<protein>
    <recommendedName>
        <fullName evidence="10">UDP-2,3-diacylglucosamine hydrolase</fullName>
        <ecNumber evidence="10">3.6.1.54</ecNumber>
    </recommendedName>
    <alternativeName>
        <fullName evidence="10">UDP-2,3-diacylglucosamine diphosphatase</fullName>
    </alternativeName>
</protein>
<reference evidence="12 13" key="1">
    <citation type="submission" date="2016-10" db="EMBL/GenBank/DDBJ databases">
        <authorList>
            <person name="de Groot N.N."/>
        </authorList>
    </citation>
    <scope>NUCLEOTIDE SEQUENCE [LARGE SCALE GENOMIC DNA]</scope>
    <source>
        <strain evidence="12 13">DSM 23609</strain>
    </source>
</reference>
<feature type="binding site" evidence="10">
    <location>
        <position position="122"/>
    </location>
    <ligand>
        <name>substrate</name>
    </ligand>
</feature>
<keyword evidence="1 10" id="KW-1003">Cell membrane</keyword>
<dbReference type="InterPro" id="IPR043461">
    <property type="entry name" value="LpxH-like"/>
</dbReference>
<dbReference type="GO" id="GO:0009245">
    <property type="term" value="P:lipid A biosynthetic process"/>
    <property type="evidence" value="ECO:0007669"/>
    <property type="project" value="UniProtKB-UniRule"/>
</dbReference>
<dbReference type="Pfam" id="PF00149">
    <property type="entry name" value="Metallophos"/>
    <property type="match status" value="1"/>
</dbReference>
<feature type="binding site" evidence="10">
    <location>
        <position position="114"/>
    </location>
    <ligand>
        <name>Mn(2+)</name>
        <dbReference type="ChEBI" id="CHEBI:29035"/>
        <label>2</label>
    </ligand>
</feature>
<keyword evidence="6 10" id="KW-0378">Hydrolase</keyword>
<keyword evidence="2 10" id="KW-0444">Lipid biosynthesis</keyword>
<feature type="binding site" evidence="10">
    <location>
        <position position="41"/>
    </location>
    <ligand>
        <name>Mn(2+)</name>
        <dbReference type="ChEBI" id="CHEBI:29035"/>
        <label>1</label>
    </ligand>
</feature>
<dbReference type="GO" id="GO:0008758">
    <property type="term" value="F:UDP-2,3-diacylglucosamine hydrolase activity"/>
    <property type="evidence" value="ECO:0007669"/>
    <property type="project" value="UniProtKB-UniRule"/>
</dbReference>
<dbReference type="GO" id="GO:0030145">
    <property type="term" value="F:manganese ion binding"/>
    <property type="evidence" value="ECO:0007669"/>
    <property type="project" value="UniProtKB-UniRule"/>
</dbReference>
<keyword evidence="4 10" id="KW-0441">Lipid A biosynthesis</keyword>
<evidence type="ECO:0000256" key="8">
    <source>
        <dbReference type="ARBA" id="ARBA00023136"/>
    </source>
</evidence>
<keyword evidence="7 10" id="KW-0443">Lipid metabolism</keyword>
<comment type="subcellular location">
    <subcellularLocation>
        <location evidence="10">Cell inner membrane</location>
        <topology evidence="10">Peripheral membrane protein</topology>
        <orientation evidence="10">Cytoplasmic side</orientation>
    </subcellularLocation>
</comment>
<dbReference type="InterPro" id="IPR010138">
    <property type="entry name" value="UDP-diacylglucosamine_Hdrlase"/>
</dbReference>
<feature type="binding site" evidence="10">
    <location>
        <position position="8"/>
    </location>
    <ligand>
        <name>Mn(2+)</name>
        <dbReference type="ChEBI" id="CHEBI:29035"/>
        <label>1</label>
    </ligand>
</feature>
<dbReference type="EC" id="3.6.1.54" evidence="10"/>
<evidence type="ECO:0000313" key="12">
    <source>
        <dbReference type="EMBL" id="SFF31550.1"/>
    </source>
</evidence>
<dbReference type="GO" id="GO:0019897">
    <property type="term" value="C:extrinsic component of plasma membrane"/>
    <property type="evidence" value="ECO:0007669"/>
    <property type="project" value="UniProtKB-UniRule"/>
</dbReference>
<feature type="binding site" evidence="10">
    <location>
        <position position="160"/>
    </location>
    <ligand>
        <name>substrate</name>
    </ligand>
</feature>
<keyword evidence="5 10" id="KW-0479">Metal-binding</keyword>
<comment type="cofactor">
    <cofactor evidence="10">
        <name>Mn(2+)</name>
        <dbReference type="ChEBI" id="CHEBI:29035"/>
    </cofactor>
    <text evidence="10">Binds 2 Mn(2+) ions per subunit in a binuclear metal center.</text>
</comment>
<evidence type="ECO:0000256" key="1">
    <source>
        <dbReference type="ARBA" id="ARBA00022475"/>
    </source>
</evidence>
<gene>
    <name evidence="10" type="primary">lpxH</name>
    <name evidence="12" type="ORF">SAMN04488120_102111</name>
</gene>
<dbReference type="EMBL" id="FOOC01000002">
    <property type="protein sequence ID" value="SFF31550.1"/>
    <property type="molecule type" value="Genomic_DNA"/>
</dbReference>
<comment type="function">
    <text evidence="10">Hydrolyzes the pyrophosphate bond of UDP-2,3-diacylglucosamine to yield 2,3-diacylglucosamine 1-phosphate (lipid X) and UMP by catalyzing the attack of water at the alpha-P atom. Involved in the biosynthesis of lipid A, a phosphorylated glycolipid that anchors the lipopolysaccharide to the outer membrane of the cell.</text>
</comment>
<feature type="binding site" evidence="10">
    <location>
        <position position="197"/>
    </location>
    <ligand>
        <name>Mn(2+)</name>
        <dbReference type="ChEBI" id="CHEBI:29035"/>
        <label>1</label>
    </ligand>
</feature>
<dbReference type="OrthoDB" id="9783283at2"/>
<evidence type="ECO:0000256" key="7">
    <source>
        <dbReference type="ARBA" id="ARBA00023098"/>
    </source>
</evidence>
<feature type="binding site" evidence="10">
    <location>
        <begin position="79"/>
        <end position="80"/>
    </location>
    <ligand>
        <name>substrate</name>
    </ligand>
</feature>
<dbReference type="InterPro" id="IPR004843">
    <property type="entry name" value="Calcineurin-like_PHP"/>
</dbReference>
<feature type="domain" description="Calcineurin-like phosphoesterase" evidence="11">
    <location>
        <begin position="3"/>
        <end position="199"/>
    </location>
</feature>
<dbReference type="InterPro" id="IPR029052">
    <property type="entry name" value="Metallo-depent_PP-like"/>
</dbReference>
<dbReference type="Proteomes" id="UP000199771">
    <property type="component" value="Unassembled WGS sequence"/>
</dbReference>
<evidence type="ECO:0000313" key="13">
    <source>
        <dbReference type="Proteomes" id="UP000199771"/>
    </source>
</evidence>
<feature type="binding site" evidence="10">
    <location>
        <position position="41"/>
    </location>
    <ligand>
        <name>Mn(2+)</name>
        <dbReference type="ChEBI" id="CHEBI:29035"/>
        <label>2</label>
    </ligand>
</feature>
<dbReference type="GO" id="GO:0005737">
    <property type="term" value="C:cytoplasm"/>
    <property type="evidence" value="ECO:0007669"/>
    <property type="project" value="InterPro"/>
</dbReference>
<feature type="binding site" evidence="10">
    <location>
        <position position="10"/>
    </location>
    <ligand>
        <name>Mn(2+)</name>
        <dbReference type="ChEBI" id="CHEBI:29035"/>
        <label>1</label>
    </ligand>
</feature>
<dbReference type="AlphaFoldDB" id="A0A1I2HQF4"/>
<keyword evidence="13" id="KW-1185">Reference proteome</keyword>
<feature type="binding site" evidence="10">
    <location>
        <position position="167"/>
    </location>
    <ligand>
        <name>substrate</name>
    </ligand>
</feature>
<evidence type="ECO:0000256" key="4">
    <source>
        <dbReference type="ARBA" id="ARBA00022556"/>
    </source>
</evidence>
<comment type="catalytic activity">
    <reaction evidence="10">
        <text>UDP-2-N,3-O-bis[(3R)-3-hydroxytetradecanoyl]-alpha-D-glucosamine + H2O = 2-N,3-O-bis[(3R)-3-hydroxytetradecanoyl]-alpha-D-glucosaminyl 1-phosphate + UMP + 2 H(+)</text>
        <dbReference type="Rhea" id="RHEA:25213"/>
        <dbReference type="ChEBI" id="CHEBI:15377"/>
        <dbReference type="ChEBI" id="CHEBI:15378"/>
        <dbReference type="ChEBI" id="CHEBI:57865"/>
        <dbReference type="ChEBI" id="CHEBI:57957"/>
        <dbReference type="ChEBI" id="CHEBI:78847"/>
        <dbReference type="EC" id="3.6.1.54"/>
    </reaction>
</comment>
<keyword evidence="3 10" id="KW-0997">Cell inner membrane</keyword>
<dbReference type="HAMAP" id="MF_00575">
    <property type="entry name" value="LpxH"/>
    <property type="match status" value="1"/>
</dbReference>
<accession>A0A1I2HQF4</accession>
<name>A0A1I2HQF4_9GAMM</name>
<dbReference type="NCBIfam" id="TIGR01854">
    <property type="entry name" value="lipid_A_lpxH"/>
    <property type="match status" value="1"/>
</dbReference>
<organism evidence="12 13">
    <name type="scientific">Fontimonas thermophila</name>
    <dbReference type="NCBI Taxonomy" id="1076937"/>
    <lineage>
        <taxon>Bacteria</taxon>
        <taxon>Pseudomonadati</taxon>
        <taxon>Pseudomonadota</taxon>
        <taxon>Gammaproteobacteria</taxon>
        <taxon>Nevskiales</taxon>
        <taxon>Nevskiaceae</taxon>
        <taxon>Fontimonas</taxon>
    </lineage>
</organism>
<feature type="binding site" evidence="10">
    <location>
        <position position="164"/>
    </location>
    <ligand>
        <name>substrate</name>
    </ligand>
</feature>
<proteinExistence type="inferred from homology"/>
<dbReference type="NCBIfam" id="NF003743">
    <property type="entry name" value="PRK05340.1"/>
    <property type="match status" value="1"/>
</dbReference>
<dbReference type="SUPFAM" id="SSF56300">
    <property type="entry name" value="Metallo-dependent phosphatases"/>
    <property type="match status" value="1"/>
</dbReference>
<sequence length="236" mass="26336">MATLLLSDLHLPRAPSPLRAAFARFLGGPARNAQAVYLLGDVFEYWVGDDIGLHDYAAEVAALRTLADHGVRLYFMHGNRDFLVGKTFAKATGVRLLPDPSRIEIEGRSMLLSHGDAWCTGDRSYQRWRRLARNRAAQWLFLHLPRAQRRAIAGGVRSHSGMAKRAKPEDIMDVDPTAVAAAFRAHGVTCIIHGHTHRPAIHHSAEGERIVLADWRPERMEYLVVAADGLRRELVS</sequence>
<dbReference type="UniPathway" id="UPA00359">
    <property type="reaction ID" value="UER00480"/>
</dbReference>
<dbReference type="PANTHER" id="PTHR34990">
    <property type="entry name" value="UDP-2,3-DIACYLGLUCOSAMINE HYDROLASE-RELATED"/>
    <property type="match status" value="1"/>
</dbReference>
<dbReference type="PANTHER" id="PTHR34990:SF1">
    <property type="entry name" value="UDP-2,3-DIACYLGLUCOSAMINE HYDROLASE"/>
    <property type="match status" value="1"/>
</dbReference>
<evidence type="ECO:0000259" key="11">
    <source>
        <dbReference type="Pfam" id="PF00149"/>
    </source>
</evidence>
<evidence type="ECO:0000256" key="10">
    <source>
        <dbReference type="HAMAP-Rule" id="MF_00575"/>
    </source>
</evidence>
<comment type="similarity">
    <text evidence="10">Belongs to the LpxH family.</text>
</comment>
<evidence type="ECO:0000256" key="5">
    <source>
        <dbReference type="ARBA" id="ARBA00022723"/>
    </source>
</evidence>
<evidence type="ECO:0000256" key="3">
    <source>
        <dbReference type="ARBA" id="ARBA00022519"/>
    </source>
</evidence>